<dbReference type="InterPro" id="IPR025110">
    <property type="entry name" value="AMP-bd_C"/>
</dbReference>
<proteinExistence type="predicted"/>
<dbReference type="Pfam" id="PF00501">
    <property type="entry name" value="AMP-binding"/>
    <property type="match status" value="1"/>
</dbReference>
<evidence type="ECO:0000259" key="2">
    <source>
        <dbReference type="Pfam" id="PF00501"/>
    </source>
</evidence>
<dbReference type="PROSITE" id="PS00455">
    <property type="entry name" value="AMP_BINDING"/>
    <property type="match status" value="1"/>
</dbReference>
<dbReference type="InterPro" id="IPR042099">
    <property type="entry name" value="ANL_N_sf"/>
</dbReference>
<name>A0A3A4BBK7_9ACTN</name>
<dbReference type="AlphaFoldDB" id="A0A3A4BBK7"/>
<dbReference type="InterPro" id="IPR045851">
    <property type="entry name" value="AMP-bd_C_sf"/>
</dbReference>
<dbReference type="PANTHER" id="PTHR43767:SF10">
    <property type="entry name" value="SURFACTIN SYNTHASE SUBUNIT 1"/>
    <property type="match status" value="1"/>
</dbReference>
<evidence type="ECO:0000313" key="4">
    <source>
        <dbReference type="EMBL" id="RJL35923.1"/>
    </source>
</evidence>
<dbReference type="Gene3D" id="3.30.300.30">
    <property type="match status" value="1"/>
</dbReference>
<evidence type="ECO:0000259" key="3">
    <source>
        <dbReference type="Pfam" id="PF13193"/>
    </source>
</evidence>
<organism evidence="4 5">
    <name type="scientific">Bailinhaonella thermotolerans</name>
    <dbReference type="NCBI Taxonomy" id="1070861"/>
    <lineage>
        <taxon>Bacteria</taxon>
        <taxon>Bacillati</taxon>
        <taxon>Actinomycetota</taxon>
        <taxon>Actinomycetes</taxon>
        <taxon>Streptosporangiales</taxon>
        <taxon>Streptosporangiaceae</taxon>
        <taxon>Bailinhaonella</taxon>
    </lineage>
</organism>
<sequence length="526" mass="57518">MQFNHADLFEGIADALGDRMALVTEDHHLTYAELDAHSNRLAHHLQAAGVRPGQHVGIQLFNGLEYVAGILAALKIRAVPINVNYRYVEDELLYLYRDADLVALLYDVEFDARVKAVAPQATDLRHLVSVGGASAVPGAVRYEDAVAAQSPRRDFPPRSGDDLYIIYTGGTTGMPKGAMWRLDDLFHAFWHPYAPPPKTPEELVEQARQIEPGVMMATPPLMHGAAQMATFISWWRGQTTVYVRKFDPARILRMIEREKVNTMVITGDAMARPLAEEIAGGDYDLSSLFVISSSASILSGTARRRLLEVHPNMLLLDNYGSSETGNTAAGVDGSTPESGLRFTPNDPNLTVLDDDFRPVAPGSGVMGQVAKSGRISLGYYNDPVKTAAKYREVDGVRWMLTGDLATVDADGRIALLGRGSECINTGGEKVFPEEVEAVLKGHPGVLDAVVTGIPDERMGSRVAAVVEPFHDRETPAESDLDAYCRTRLAGYKVPRLYVFVERMVRTPAGKADYPWARETAREAAGL</sequence>
<dbReference type="PANTHER" id="PTHR43767">
    <property type="entry name" value="LONG-CHAIN-FATTY-ACID--COA LIGASE"/>
    <property type="match status" value="1"/>
</dbReference>
<dbReference type="InterPro" id="IPR020845">
    <property type="entry name" value="AMP-binding_CS"/>
</dbReference>
<protein>
    <submittedName>
        <fullName evidence="4">Acyl-CoA synthetase</fullName>
    </submittedName>
</protein>
<keyword evidence="5" id="KW-1185">Reference proteome</keyword>
<dbReference type="Proteomes" id="UP000265768">
    <property type="component" value="Unassembled WGS sequence"/>
</dbReference>
<gene>
    <name evidence="4" type="ORF">D5H75_03910</name>
</gene>
<comment type="caution">
    <text evidence="4">The sequence shown here is derived from an EMBL/GenBank/DDBJ whole genome shotgun (WGS) entry which is preliminary data.</text>
</comment>
<dbReference type="RefSeq" id="WP_119924896.1">
    <property type="nucleotide sequence ID" value="NZ_QZEY01000001.1"/>
</dbReference>
<dbReference type="OrthoDB" id="3443462at2"/>
<dbReference type="InterPro" id="IPR050237">
    <property type="entry name" value="ATP-dep_AMP-bd_enzyme"/>
</dbReference>
<reference evidence="4 5" key="1">
    <citation type="submission" date="2018-09" db="EMBL/GenBank/DDBJ databases">
        <title>YIM 75507 draft genome.</title>
        <authorList>
            <person name="Tang S."/>
            <person name="Feng Y."/>
        </authorList>
    </citation>
    <scope>NUCLEOTIDE SEQUENCE [LARGE SCALE GENOMIC DNA]</scope>
    <source>
        <strain evidence="4 5">YIM 75507</strain>
    </source>
</reference>
<dbReference type="EMBL" id="QZEY01000001">
    <property type="protein sequence ID" value="RJL35923.1"/>
    <property type="molecule type" value="Genomic_DNA"/>
</dbReference>
<dbReference type="GO" id="GO:0016877">
    <property type="term" value="F:ligase activity, forming carbon-sulfur bonds"/>
    <property type="evidence" value="ECO:0007669"/>
    <property type="project" value="UniProtKB-ARBA"/>
</dbReference>
<dbReference type="InterPro" id="IPR000873">
    <property type="entry name" value="AMP-dep_synth/lig_dom"/>
</dbReference>
<dbReference type="NCBIfam" id="NF005863">
    <property type="entry name" value="PRK07798.1"/>
    <property type="match status" value="1"/>
</dbReference>
<accession>A0A3A4BBK7</accession>
<feature type="region of interest" description="Disordered" evidence="1">
    <location>
        <begin position="326"/>
        <end position="347"/>
    </location>
</feature>
<dbReference type="Pfam" id="PF13193">
    <property type="entry name" value="AMP-binding_C"/>
    <property type="match status" value="1"/>
</dbReference>
<feature type="domain" description="AMP-dependent synthetase/ligase" evidence="2">
    <location>
        <begin position="13"/>
        <end position="380"/>
    </location>
</feature>
<dbReference type="Gene3D" id="3.40.50.12780">
    <property type="entry name" value="N-terminal domain of ligase-like"/>
    <property type="match status" value="1"/>
</dbReference>
<evidence type="ECO:0000313" key="5">
    <source>
        <dbReference type="Proteomes" id="UP000265768"/>
    </source>
</evidence>
<feature type="domain" description="AMP-binding enzyme C-terminal" evidence="3">
    <location>
        <begin position="434"/>
        <end position="510"/>
    </location>
</feature>
<dbReference type="SUPFAM" id="SSF56801">
    <property type="entry name" value="Acetyl-CoA synthetase-like"/>
    <property type="match status" value="1"/>
</dbReference>
<evidence type="ECO:0000256" key="1">
    <source>
        <dbReference type="SAM" id="MobiDB-lite"/>
    </source>
</evidence>